<feature type="region of interest" description="KHa" evidence="12">
    <location>
        <begin position="4"/>
        <end position="71"/>
    </location>
</feature>
<dbReference type="EMBL" id="DUAV01000032">
    <property type="protein sequence ID" value="HIG63916.1"/>
    <property type="molecule type" value="Genomic_DNA"/>
</dbReference>
<dbReference type="SMART" id="SM01027">
    <property type="entry name" value="Beta-Casp"/>
    <property type="match status" value="1"/>
</dbReference>
<comment type="similarity">
    <text evidence="12">Belongs to the metallo-beta-lactamase superfamily. RNA-metabolizing metallo-beta-lactamase-like family. FttA subfamily.</text>
</comment>
<evidence type="ECO:0000256" key="7">
    <source>
        <dbReference type="ARBA" id="ARBA00022839"/>
    </source>
</evidence>
<feature type="binding site" evidence="12">
    <location>
        <position position="246"/>
    </location>
    <ligand>
        <name>Zn(2+)</name>
        <dbReference type="ChEBI" id="CHEBI:29105"/>
        <label>1</label>
    </ligand>
</feature>
<dbReference type="GO" id="GO:0003723">
    <property type="term" value="F:RNA binding"/>
    <property type="evidence" value="ECO:0007669"/>
    <property type="project" value="UniProtKB-UniRule"/>
</dbReference>
<name>A0A7C7ZEL5_9ARCH</name>
<evidence type="ECO:0000256" key="9">
    <source>
        <dbReference type="ARBA" id="ARBA00023015"/>
    </source>
</evidence>
<dbReference type="GO" id="GO:0006353">
    <property type="term" value="P:DNA-templated transcription termination"/>
    <property type="evidence" value="ECO:0007669"/>
    <property type="project" value="UniProtKB-UniRule"/>
</dbReference>
<dbReference type="NCBIfam" id="TIGR03675">
    <property type="entry name" value="arCOG00543"/>
    <property type="match status" value="1"/>
</dbReference>
<dbReference type="InterPro" id="IPR011108">
    <property type="entry name" value="RMMBL"/>
</dbReference>
<dbReference type="EC" id="3.1.-.-" evidence="12"/>
<evidence type="ECO:0000256" key="2">
    <source>
        <dbReference type="ARBA" id="ARBA00022722"/>
    </source>
</evidence>
<keyword evidence="6 12" id="KW-0862">Zinc</keyword>
<dbReference type="HAMAP" id="MF_00870">
    <property type="entry name" value="FttA"/>
    <property type="match status" value="1"/>
</dbReference>
<evidence type="ECO:0000256" key="8">
    <source>
        <dbReference type="ARBA" id="ARBA00022884"/>
    </source>
</evidence>
<keyword evidence="10 12" id="KW-0238">DNA-binding</keyword>
<dbReference type="PANTHER" id="PTHR11203">
    <property type="entry name" value="CLEAVAGE AND POLYADENYLATION SPECIFICITY FACTOR FAMILY MEMBER"/>
    <property type="match status" value="1"/>
</dbReference>
<dbReference type="Gene3D" id="3.40.50.10890">
    <property type="match status" value="1"/>
</dbReference>
<accession>A0A7C7ZEL5</accession>
<sequence length="640" mass="72106">MAVDSIIKEVREAAQSVISDTVEFTDVRVEGSSVVLYTKNVEAFAGSNDIVRKLAQKVRKRIIIRADPAVRLPTKEAEEKLGEIIPAEAEVSSIRFDEINGDVYIEAVNPGRAIGKFGAVLNDVRRGIGWNPIVIRDAPMESTTLREIRNYILEPKVAQKRKDFMKRVGRKVFRDTIDGEKFVRITALGGYREVGRSCHLLMTKDSKVLIDCGFNPGNDKEPSPFLNAPEVTPLEGLDAVVLTHAHLDHSALLPMLFVYGFDGPVYCTPPTRDLAALLQTDYIKIQNAEGKKVPYGSEHIRQQVRNCIPLNFGDTTDIAPDLKLTFHNSGHILGSASAHFHIGDGQHNIVFSGDIKFENTWLFDRAVNRFPRMEALVLEATYGGFKDIQPSREEGMRKLTEIINRTVERRGKILIPVFAVGRSQEVMLVLEKAHREGMLQDMDVFLDGMIWEATALHAAYPEYLNNNLRNKIYQNRGNPFRDDMFQKVDSVDMRQEICSRDEPAIVLATSGMVNGGPVMEYLRQWAPDRSNSMVFVGYQASGTLGQRIQQGAREISLHDRDNGGMVSVPVNMNIETCEGFSGHSDKRQLMRYVRTIRPRPKLVLLNHGDPQKCDQFATDIRRKTRLKVESPHNLETIRLI</sequence>
<dbReference type="InterPro" id="IPR036866">
    <property type="entry name" value="RibonucZ/Hydroxyglut_hydro"/>
</dbReference>
<dbReference type="Pfam" id="PF17214">
    <property type="entry name" value="KH_TffA"/>
    <property type="match status" value="1"/>
</dbReference>
<feature type="binding site" evidence="12">
    <location>
        <position position="249"/>
    </location>
    <ligand>
        <name>Zn(2+)</name>
        <dbReference type="ChEBI" id="CHEBI:29105"/>
        <label>2</label>
    </ligand>
</feature>
<keyword evidence="7 12" id="KW-0269">Exonuclease</keyword>
<feature type="binding site" evidence="12">
    <location>
        <position position="354"/>
    </location>
    <ligand>
        <name>Zn(2+)</name>
        <dbReference type="ChEBI" id="CHEBI:29105"/>
        <label>2</label>
    </ligand>
</feature>
<feature type="binding site" evidence="12">
    <location>
        <position position="607"/>
    </location>
    <ligand>
        <name>Zn(2+)</name>
        <dbReference type="ChEBI" id="CHEBI:29105"/>
        <label>2</label>
    </ligand>
</feature>
<protein>
    <recommendedName>
        <fullName evidence="12">Transcription termination factor FttA</fullName>
        <ecNumber evidence="12">3.1.-.-</ecNumber>
    </recommendedName>
</protein>
<dbReference type="Pfam" id="PF07521">
    <property type="entry name" value="RMMBL"/>
    <property type="match status" value="1"/>
</dbReference>
<dbReference type="InterPro" id="IPR033769">
    <property type="entry name" value="TffA_KH"/>
</dbReference>
<dbReference type="Proteomes" id="UP000589516">
    <property type="component" value="Unassembled WGS sequence"/>
</dbReference>
<dbReference type="GO" id="GO:0003677">
    <property type="term" value="F:DNA binding"/>
    <property type="evidence" value="ECO:0007669"/>
    <property type="project" value="UniProtKB-KW"/>
</dbReference>
<dbReference type="PANTHER" id="PTHR11203:SF51">
    <property type="entry name" value="CLEAVAGE AND POLYADENYLATION SPECIFICITY FACTOR"/>
    <property type="match status" value="1"/>
</dbReference>
<feature type="binding site" evidence="12">
    <location>
        <position position="248"/>
    </location>
    <ligand>
        <name>Zn(2+)</name>
        <dbReference type="ChEBI" id="CHEBI:29105"/>
        <label>2</label>
    </ligand>
</feature>
<proteinExistence type="inferred from homology"/>
<dbReference type="SMART" id="SM00849">
    <property type="entry name" value="Lactamase_B"/>
    <property type="match status" value="1"/>
</dbReference>
<feature type="binding site" evidence="12">
    <location>
        <position position="354"/>
    </location>
    <ligand>
        <name>Zn(2+)</name>
        <dbReference type="ChEBI" id="CHEBI:29105"/>
        <label>1</label>
    </ligand>
</feature>
<dbReference type="InterPro" id="IPR015946">
    <property type="entry name" value="KH_dom-like_a/b"/>
</dbReference>
<evidence type="ECO:0000313" key="16">
    <source>
        <dbReference type="Proteomes" id="UP000589516"/>
    </source>
</evidence>
<keyword evidence="8 12" id="KW-0694">RNA-binding</keyword>
<keyword evidence="1 12" id="KW-0806">Transcription termination</keyword>
<feature type="region of interest" description="Metallo-beta-lactamase C-terminus" evidence="12">
    <location>
        <begin position="582"/>
        <end position="640"/>
    </location>
</feature>
<evidence type="ECO:0000256" key="6">
    <source>
        <dbReference type="ARBA" id="ARBA00022833"/>
    </source>
</evidence>
<feature type="domain" description="Metallo-beta-lactamase" evidence="13">
    <location>
        <begin position="195"/>
        <end position="392"/>
    </location>
</feature>
<dbReference type="InterPro" id="IPR022712">
    <property type="entry name" value="Beta_Casp"/>
</dbReference>
<evidence type="ECO:0000256" key="12">
    <source>
        <dbReference type="HAMAP-Rule" id="MF_00870"/>
    </source>
</evidence>
<evidence type="ECO:0000256" key="3">
    <source>
        <dbReference type="ARBA" id="ARBA00022723"/>
    </source>
</evidence>
<evidence type="ECO:0000259" key="14">
    <source>
        <dbReference type="SMART" id="SM01027"/>
    </source>
</evidence>
<comment type="caution">
    <text evidence="12">Lacks conserved residue(s) required for the propagation of feature annotation.</text>
</comment>
<keyword evidence="5 12" id="KW-0378">Hydrolase</keyword>
<feature type="region of interest" description="KHb" evidence="12">
    <location>
        <begin position="72"/>
        <end position="139"/>
    </location>
</feature>
<dbReference type="GO" id="GO:0008270">
    <property type="term" value="F:zinc ion binding"/>
    <property type="evidence" value="ECO:0007669"/>
    <property type="project" value="UniProtKB-UniRule"/>
</dbReference>
<dbReference type="SUPFAM" id="SSF56281">
    <property type="entry name" value="Metallo-hydrolase/oxidoreductase"/>
    <property type="match status" value="1"/>
</dbReference>
<dbReference type="GO" id="GO:0004532">
    <property type="term" value="F:RNA exonuclease activity"/>
    <property type="evidence" value="ECO:0007669"/>
    <property type="project" value="UniProtKB-UniRule"/>
</dbReference>
<dbReference type="Gene3D" id="3.60.15.10">
    <property type="entry name" value="Ribonuclease Z/Hydroxyacylglutathione hydrolase-like"/>
    <property type="match status" value="1"/>
</dbReference>
<keyword evidence="3 12" id="KW-0479">Metal-binding</keyword>
<comment type="subunit">
    <text evidence="12">Homodimer. Interacts with RNA polymerase (RNAP), interacts with the Spt4-Spt5 complex.</text>
</comment>
<evidence type="ECO:0000256" key="10">
    <source>
        <dbReference type="ARBA" id="ARBA00023125"/>
    </source>
</evidence>
<evidence type="ECO:0000256" key="5">
    <source>
        <dbReference type="ARBA" id="ARBA00022801"/>
    </source>
</evidence>
<evidence type="ECO:0000256" key="1">
    <source>
        <dbReference type="ARBA" id="ARBA00022472"/>
    </source>
</evidence>
<reference evidence="16" key="1">
    <citation type="journal article" date="2019" name="bioRxiv">
        <title>Genome diversification in globally distributed novel marine Proteobacteria is linked to environmental adaptation.</title>
        <authorList>
            <person name="Zhou Z."/>
            <person name="Tran P.Q."/>
            <person name="Kieft K."/>
            <person name="Anantharaman K."/>
        </authorList>
    </citation>
    <scope>NUCLEOTIDE SEQUENCE [LARGE SCALE GENOMIC DNA]</scope>
</reference>
<dbReference type="CDD" id="cd22532">
    <property type="entry name" value="KH-II_CPSF_arch_rpt1"/>
    <property type="match status" value="1"/>
</dbReference>
<gene>
    <name evidence="12" type="primary">fttA</name>
    <name evidence="15" type="ORF">EYQ16_05325</name>
</gene>
<dbReference type="InterPro" id="IPR001279">
    <property type="entry name" value="Metallo-B-lactamas"/>
</dbReference>
<evidence type="ECO:0000256" key="4">
    <source>
        <dbReference type="ARBA" id="ARBA00022759"/>
    </source>
</evidence>
<evidence type="ECO:0000259" key="13">
    <source>
        <dbReference type="SMART" id="SM00849"/>
    </source>
</evidence>
<feature type="domain" description="Beta-Casp" evidence="14">
    <location>
        <begin position="423"/>
        <end position="548"/>
    </location>
</feature>
<evidence type="ECO:0000313" key="15">
    <source>
        <dbReference type="EMBL" id="HIG63916.1"/>
    </source>
</evidence>
<dbReference type="GO" id="GO:0004521">
    <property type="term" value="F:RNA endonuclease activity"/>
    <property type="evidence" value="ECO:0007669"/>
    <property type="project" value="UniProtKB-UniRule"/>
</dbReference>
<dbReference type="InterPro" id="IPR019975">
    <property type="entry name" value="aCPSF1"/>
</dbReference>
<dbReference type="InterPro" id="IPR050698">
    <property type="entry name" value="MBL"/>
</dbReference>
<dbReference type="CDD" id="cd16295">
    <property type="entry name" value="TTHA0252-CPSF-like_MBL-fold"/>
    <property type="match status" value="1"/>
</dbReference>
<keyword evidence="4 12" id="KW-0255">Endonuclease</keyword>
<organism evidence="15 16">
    <name type="scientific">Marine Group III euryarchaeote</name>
    <dbReference type="NCBI Taxonomy" id="2173149"/>
    <lineage>
        <taxon>Archaea</taxon>
        <taxon>Methanobacteriati</taxon>
        <taxon>Thermoplasmatota</taxon>
        <taxon>Thermoplasmata</taxon>
        <taxon>Candidatus Thermoprofundales</taxon>
    </lineage>
</organism>
<dbReference type="Pfam" id="PF10996">
    <property type="entry name" value="Beta-Casp"/>
    <property type="match status" value="1"/>
</dbReference>
<keyword evidence="11" id="KW-0804">Transcription</keyword>
<dbReference type="Pfam" id="PF00753">
    <property type="entry name" value="Lactamase_B"/>
    <property type="match status" value="1"/>
</dbReference>
<dbReference type="AlphaFoldDB" id="A0A7C7ZEL5"/>
<feature type="binding site" evidence="12">
    <location>
        <position position="331"/>
    </location>
    <ligand>
        <name>Zn(2+)</name>
        <dbReference type="ChEBI" id="CHEBI:29105"/>
        <label>1</label>
    </ligand>
</feature>
<feature type="binding site" evidence="12">
    <location>
        <position position="244"/>
    </location>
    <ligand>
        <name>Zn(2+)</name>
        <dbReference type="ChEBI" id="CHEBI:29105"/>
        <label>1</label>
    </ligand>
</feature>
<evidence type="ECO:0000256" key="11">
    <source>
        <dbReference type="ARBA" id="ARBA00023163"/>
    </source>
</evidence>
<keyword evidence="2 12" id="KW-0540">Nuclease</keyword>
<comment type="caution">
    <text evidence="15">The sequence shown here is derived from an EMBL/GenBank/DDBJ whole genome shotgun (WGS) entry which is preliminary data.</text>
</comment>
<comment type="cofactor">
    <cofactor evidence="12">
        <name>Zn(2+)</name>
        <dbReference type="ChEBI" id="CHEBI:29105"/>
    </cofactor>
    <text evidence="12">Binds 2 Zn(2+) ions, which are required for nuclease activity.</text>
</comment>
<dbReference type="Gene3D" id="3.30.300.230">
    <property type="match status" value="1"/>
</dbReference>
<comment type="function">
    <text evidence="12">Terminates transcription on the whole genome. Termination is linked to FttA-mediated RNA cleavage and does not require NTP hydrolysis. Cleaves endonucleolytically at the RNA exit channel of RNA polymerase (RNAP); the 5'-3' exonuclease activity of this protein degrades the nascent RNA released from RNAP.</text>
</comment>
<keyword evidence="9 12" id="KW-0805">Transcription regulation</keyword>
<dbReference type="Gene3D" id="3.30.300.20">
    <property type="match status" value="1"/>
</dbReference>